<dbReference type="AlphaFoldDB" id="A0A1F7RCS5"/>
<evidence type="ECO:0000313" key="4">
    <source>
        <dbReference type="Proteomes" id="UP000178526"/>
    </source>
</evidence>
<keyword evidence="1" id="KW-0472">Membrane</keyword>
<evidence type="ECO:0000256" key="1">
    <source>
        <dbReference type="SAM" id="Phobius"/>
    </source>
</evidence>
<keyword evidence="1" id="KW-1133">Transmembrane helix</keyword>
<dbReference type="Proteomes" id="UP000178526">
    <property type="component" value="Unassembled WGS sequence"/>
</dbReference>
<proteinExistence type="predicted"/>
<reference evidence="3 4" key="1">
    <citation type="journal article" date="2016" name="Nat. Commun.">
        <title>Thousands of microbial genomes shed light on interconnected biogeochemical processes in an aquifer system.</title>
        <authorList>
            <person name="Anantharaman K."/>
            <person name="Brown C.T."/>
            <person name="Hug L.A."/>
            <person name="Sharon I."/>
            <person name="Castelle C.J."/>
            <person name="Probst A.J."/>
            <person name="Thomas B.C."/>
            <person name="Singh A."/>
            <person name="Wilkins M.J."/>
            <person name="Karaoz U."/>
            <person name="Brodie E.L."/>
            <person name="Williams K.H."/>
            <person name="Hubbard S.S."/>
            <person name="Banfield J.F."/>
        </authorList>
    </citation>
    <scope>NUCLEOTIDE SEQUENCE [LARGE SCALE GENOMIC DNA]</scope>
</reference>
<protein>
    <recommendedName>
        <fullName evidence="2">Ice-binding protein C-terminal domain-containing protein</fullName>
    </recommendedName>
</protein>
<evidence type="ECO:0000313" key="3">
    <source>
        <dbReference type="EMBL" id="OGL39353.1"/>
    </source>
</evidence>
<evidence type="ECO:0000259" key="2">
    <source>
        <dbReference type="Pfam" id="PF07589"/>
    </source>
</evidence>
<feature type="transmembrane region" description="Helical" evidence="1">
    <location>
        <begin position="230"/>
        <end position="247"/>
    </location>
</feature>
<keyword evidence="1" id="KW-0812">Transmembrane</keyword>
<feature type="domain" description="Ice-binding protein C-terminal" evidence="2">
    <location>
        <begin position="226"/>
        <end position="250"/>
    </location>
</feature>
<comment type="caution">
    <text evidence="3">The sequence shown here is derived from an EMBL/GenBank/DDBJ whole genome shotgun (WGS) entry which is preliminary data.</text>
</comment>
<sequence length="255" mass="26555">MKYMKVSIILAIFIVFLGINAYATPITLLIDSFDTPQEFLLLYTGSSPYNLLPVSASGTVSSGGGDIIGGERDVSVTLESGTSLYLGIGQGGLSLADQSLGSSSKGHTTIVWDGLDGNANAIDYTGLNSLDLTAGGASALKIDLTFDDLPAKLVLSVYTDAINWSSMDLNLPGGISSLQSFIMNYSDFVTKGGTGAAFADVGAISLYIDGTITAAADLRFDSVTTAVPEPGTILLVGAGLICIYYVYRGRKKSKN</sequence>
<dbReference type="EMBL" id="MGDB01000121">
    <property type="protein sequence ID" value="OGL39353.1"/>
    <property type="molecule type" value="Genomic_DNA"/>
</dbReference>
<dbReference type="NCBIfam" id="TIGR02595">
    <property type="entry name" value="PEP_CTERM"/>
    <property type="match status" value="1"/>
</dbReference>
<accession>A0A1F7RCS5</accession>
<organism evidence="3 4">
    <name type="scientific">Candidatus Schekmanbacteria bacterium GWA2_38_11</name>
    <dbReference type="NCBI Taxonomy" id="1817876"/>
    <lineage>
        <taxon>Bacteria</taxon>
        <taxon>Candidatus Schekmaniibacteriota</taxon>
    </lineage>
</organism>
<name>A0A1F7RCS5_9BACT</name>
<dbReference type="Pfam" id="PF07589">
    <property type="entry name" value="PEP-CTERM"/>
    <property type="match status" value="1"/>
</dbReference>
<dbReference type="InterPro" id="IPR013424">
    <property type="entry name" value="Ice-binding_C"/>
</dbReference>
<gene>
    <name evidence="3" type="ORF">A2042_04915</name>
</gene>